<accession>A0A8S3K7U9</accession>
<evidence type="ECO:0000313" key="3">
    <source>
        <dbReference type="EMBL" id="CAF5226901.1"/>
    </source>
</evidence>
<evidence type="ECO:0000313" key="2">
    <source>
        <dbReference type="EMBL" id="CAF5226215.1"/>
    </source>
</evidence>
<dbReference type="Proteomes" id="UP000676336">
    <property type="component" value="Unassembled WGS sequence"/>
</dbReference>
<gene>
    <name evidence="2" type="ORF">GIL414_LOCUS86997</name>
    <name evidence="3" type="ORF">SMN809_LOCUS85008</name>
</gene>
<dbReference type="AlphaFoldDB" id="A0A8S3K7U9"/>
<reference evidence="2" key="1">
    <citation type="submission" date="2021-02" db="EMBL/GenBank/DDBJ databases">
        <authorList>
            <person name="Nowell W R."/>
        </authorList>
    </citation>
    <scope>NUCLEOTIDE SEQUENCE</scope>
</reference>
<comment type="caution">
    <text evidence="2">The sequence shown here is derived from an EMBL/GenBank/DDBJ whole genome shotgun (WGS) entry which is preliminary data.</text>
</comment>
<proteinExistence type="predicted"/>
<protein>
    <submittedName>
        <fullName evidence="2">Uncharacterized protein</fullName>
    </submittedName>
</protein>
<feature type="compositionally biased region" description="Polar residues" evidence="1">
    <location>
        <begin position="58"/>
        <end position="78"/>
    </location>
</feature>
<feature type="region of interest" description="Disordered" evidence="1">
    <location>
        <begin position="21"/>
        <end position="78"/>
    </location>
</feature>
<organism evidence="2 4">
    <name type="scientific">Rotaria magnacalcarata</name>
    <dbReference type="NCBI Taxonomy" id="392030"/>
    <lineage>
        <taxon>Eukaryota</taxon>
        <taxon>Metazoa</taxon>
        <taxon>Spiralia</taxon>
        <taxon>Gnathifera</taxon>
        <taxon>Rotifera</taxon>
        <taxon>Eurotatoria</taxon>
        <taxon>Bdelloidea</taxon>
        <taxon>Philodinida</taxon>
        <taxon>Philodinidae</taxon>
        <taxon>Rotaria</taxon>
    </lineage>
</organism>
<evidence type="ECO:0000256" key="1">
    <source>
        <dbReference type="SAM" id="MobiDB-lite"/>
    </source>
</evidence>
<feature type="compositionally biased region" description="Polar residues" evidence="1">
    <location>
        <begin position="21"/>
        <end position="36"/>
    </location>
</feature>
<dbReference type="Proteomes" id="UP000681720">
    <property type="component" value="Unassembled WGS sequence"/>
</dbReference>
<dbReference type="EMBL" id="CAJOBI010362647">
    <property type="protein sequence ID" value="CAF5226901.1"/>
    <property type="molecule type" value="Genomic_DNA"/>
</dbReference>
<evidence type="ECO:0000313" key="4">
    <source>
        <dbReference type="Proteomes" id="UP000681720"/>
    </source>
</evidence>
<sequence length="78" mass="8578">MHRSTSIHSFDLTSTLTSNALMSTMTNESDSQQSSKPIRGRKALIPAITPSPLVLPGTDTNQQSLKSSKIQQRSIMYK</sequence>
<name>A0A8S3K7U9_9BILA</name>
<dbReference type="EMBL" id="CAJOBJ010377734">
    <property type="protein sequence ID" value="CAF5226215.1"/>
    <property type="molecule type" value="Genomic_DNA"/>
</dbReference>